<dbReference type="AlphaFoldDB" id="A0A6M8NK68"/>
<reference evidence="1 2" key="1">
    <citation type="submission" date="2017-09" db="EMBL/GenBank/DDBJ databases">
        <title>Genomics of the genus Arcobacter.</title>
        <authorList>
            <person name="Perez-Cataluna A."/>
            <person name="Figueras M.J."/>
            <person name="Salas-Masso N."/>
        </authorList>
    </citation>
    <scope>NUCLEOTIDE SEQUENCE [LARGE SCALE GENOMIC DNA]</scope>
    <source>
        <strain evidence="1 2">CECT 7834</strain>
    </source>
</reference>
<accession>A0A6M8NK68</accession>
<dbReference type="EMBL" id="NXII01000002">
    <property type="protein sequence ID" value="RXI42846.1"/>
    <property type="molecule type" value="Genomic_DNA"/>
</dbReference>
<dbReference type="RefSeq" id="WP_129012658.1">
    <property type="nucleotide sequence ID" value="NZ_CBCSEI010000003.1"/>
</dbReference>
<dbReference type="Proteomes" id="UP000290378">
    <property type="component" value="Unassembled WGS sequence"/>
</dbReference>
<protein>
    <submittedName>
        <fullName evidence="1">Uncharacterized protein</fullName>
    </submittedName>
</protein>
<comment type="caution">
    <text evidence="1">The sequence shown here is derived from an EMBL/GenBank/DDBJ whole genome shotgun (WGS) entry which is preliminary data.</text>
</comment>
<sequence length="301" mass="35477">MKKIIIVSSLTLTLFASDGYVPLSNLSNEQKQEYNFINKNSVINLEKNNTYEKVENIQKEEEIQTFEEEIEEVKKEPITTDKEFVKEYKKQNILKDEKKENSTFFAKDFSVTPKISYMHVTTNVDDTNVEKTHEVVPEILFTYKNHNLKFDYLDSNVKKSDLSNINVQDFKLDTKWYRFAYLYSLYNADIGMAYNYLKLDGYFVDLIDDEEYEIKLNQKFATIEAHLKNSEDNFLVEYGGFYGKNDSRIKNAYEYYLTLGYRFFNNDNLIINAGYKNRTVDFDDDTKIEYKGPVIGISSTF</sequence>
<organism evidence="1 2">
    <name type="scientific">Arcobacter cloacae</name>
    <dbReference type="NCBI Taxonomy" id="1054034"/>
    <lineage>
        <taxon>Bacteria</taxon>
        <taxon>Pseudomonadati</taxon>
        <taxon>Campylobacterota</taxon>
        <taxon>Epsilonproteobacteria</taxon>
        <taxon>Campylobacterales</taxon>
        <taxon>Arcobacteraceae</taxon>
        <taxon>Arcobacter</taxon>
    </lineage>
</organism>
<name>A0A6M8NK68_9BACT</name>
<keyword evidence="2" id="KW-1185">Reference proteome</keyword>
<evidence type="ECO:0000313" key="1">
    <source>
        <dbReference type="EMBL" id="RXI42846.1"/>
    </source>
</evidence>
<proteinExistence type="predicted"/>
<evidence type="ECO:0000313" key="2">
    <source>
        <dbReference type="Proteomes" id="UP000290378"/>
    </source>
</evidence>
<gene>
    <name evidence="1" type="ORF">CP963_02180</name>
</gene>